<reference evidence="2 3" key="1">
    <citation type="submission" date="2023-09" db="EMBL/GenBank/DDBJ databases">
        <title>Multi-omics analysis of a traditional fermented food reveals byproduct-associated fungal strains for waste-to-food upcycling.</title>
        <authorList>
            <consortium name="Lawrence Berkeley National Laboratory"/>
            <person name="Rekdal V.M."/>
            <person name="Villalobos-Escobedo J.M."/>
            <person name="Rodriguez-Valeron N."/>
            <person name="Garcia M.O."/>
            <person name="Vasquez D.P."/>
            <person name="Damayanti I."/>
            <person name="Sorensen P.M."/>
            <person name="Baidoo E.E."/>
            <person name="De Carvalho A.C."/>
            <person name="Riley R."/>
            <person name="Lipzen A."/>
            <person name="He G."/>
            <person name="Yan M."/>
            <person name="Haridas S."/>
            <person name="Daum C."/>
            <person name="Yoshinaga Y."/>
            <person name="Ng V."/>
            <person name="Grigoriev I.V."/>
            <person name="Munk R."/>
            <person name="Nuraida L."/>
            <person name="Wijaya C.H."/>
            <person name="Morales P.-C."/>
            <person name="Keasling J.D."/>
        </authorList>
    </citation>
    <scope>NUCLEOTIDE SEQUENCE [LARGE SCALE GENOMIC DNA]</scope>
    <source>
        <strain evidence="2 3">FGSC 2613</strain>
    </source>
</reference>
<gene>
    <name evidence="2" type="ORF">QR685DRAFT_599722</name>
</gene>
<protein>
    <submittedName>
        <fullName evidence="2">Uncharacterized protein</fullName>
    </submittedName>
</protein>
<keyword evidence="3" id="KW-1185">Reference proteome</keyword>
<organism evidence="2 3">
    <name type="scientific">Neurospora intermedia</name>
    <dbReference type="NCBI Taxonomy" id="5142"/>
    <lineage>
        <taxon>Eukaryota</taxon>
        <taxon>Fungi</taxon>
        <taxon>Dikarya</taxon>
        <taxon>Ascomycota</taxon>
        <taxon>Pezizomycotina</taxon>
        <taxon>Sordariomycetes</taxon>
        <taxon>Sordariomycetidae</taxon>
        <taxon>Sordariales</taxon>
        <taxon>Sordariaceae</taxon>
        <taxon>Neurospora</taxon>
    </lineage>
</organism>
<dbReference type="EMBL" id="JAVLET010000009">
    <property type="protein sequence ID" value="KAL0467628.1"/>
    <property type="molecule type" value="Genomic_DNA"/>
</dbReference>
<accession>A0ABR3D747</accession>
<evidence type="ECO:0000313" key="2">
    <source>
        <dbReference type="EMBL" id="KAL0467628.1"/>
    </source>
</evidence>
<comment type="caution">
    <text evidence="2">The sequence shown here is derived from an EMBL/GenBank/DDBJ whole genome shotgun (WGS) entry which is preliminary data.</text>
</comment>
<feature type="region of interest" description="Disordered" evidence="1">
    <location>
        <begin position="1"/>
        <end position="21"/>
    </location>
</feature>
<proteinExistence type="predicted"/>
<sequence length="148" mass="16736">MEGHPTASYSPRPPRASTCPERDQGVCCVTTCKVHLCVYRDDHTYQANMDPVLCRMCAHPTREFGKMSTIQLAKQGRGEAAGRQKDIAYISCNSGQKRSVQRAQVTSSISILQPSSRCFENRRNRKLILLRVFLPQQNLEYLELSETS</sequence>
<dbReference type="Proteomes" id="UP001451303">
    <property type="component" value="Unassembled WGS sequence"/>
</dbReference>
<evidence type="ECO:0000313" key="3">
    <source>
        <dbReference type="Proteomes" id="UP001451303"/>
    </source>
</evidence>
<name>A0ABR3D747_NEUIN</name>
<evidence type="ECO:0000256" key="1">
    <source>
        <dbReference type="SAM" id="MobiDB-lite"/>
    </source>
</evidence>